<reference evidence="2" key="1">
    <citation type="journal article" date="2015" name="Nature">
        <title>Complex archaea that bridge the gap between prokaryotes and eukaryotes.</title>
        <authorList>
            <person name="Spang A."/>
            <person name="Saw J.H."/>
            <person name="Jorgensen S.L."/>
            <person name="Zaremba-Niedzwiedzka K."/>
            <person name="Martijn J."/>
            <person name="Lind A.E."/>
            <person name="van Eijk R."/>
            <person name="Schleper C."/>
            <person name="Guy L."/>
            <person name="Ettema T.J."/>
        </authorList>
    </citation>
    <scope>NUCLEOTIDE SEQUENCE</scope>
</reference>
<proteinExistence type="predicted"/>
<protein>
    <recommendedName>
        <fullName evidence="1">Transposase IS200-like domain-containing protein</fullName>
    </recommendedName>
</protein>
<dbReference type="PANTHER" id="PTHR34322:SF2">
    <property type="entry name" value="TRANSPOSASE IS200-LIKE DOMAIN-CONTAINING PROTEIN"/>
    <property type="match status" value="1"/>
</dbReference>
<dbReference type="Pfam" id="PF01797">
    <property type="entry name" value="Y1_Tnp"/>
    <property type="match status" value="1"/>
</dbReference>
<comment type="caution">
    <text evidence="2">The sequence shown here is derived from an EMBL/GenBank/DDBJ whole genome shotgun (WGS) entry which is preliminary data.</text>
</comment>
<feature type="domain" description="Transposase IS200-like" evidence="1">
    <location>
        <begin position="9"/>
        <end position="123"/>
    </location>
</feature>
<dbReference type="PANTHER" id="PTHR34322">
    <property type="entry name" value="TRANSPOSASE, Y1_TNP DOMAIN-CONTAINING"/>
    <property type="match status" value="1"/>
</dbReference>
<evidence type="ECO:0000313" key="2">
    <source>
        <dbReference type="EMBL" id="KKM02358.1"/>
    </source>
</evidence>
<sequence length="279" mass="32552">MARPLRLEFAGALYHITSRGNERKPIYLDESDFEGFLKILGDVCERYNWVIHSFCLMTNHYHLLVETPDANLSKGMRQLNGVYTQWFNRKQRRVGHLFQGRYKAILVDKDAYLLELNRYIVLNPIRAKMADSLSEWPWSSWNYVMGQEPIPQWLAVDKMLLQFAKYKTIARRKFAQFVEQGKGVDPWGNISNQVFLGSAEFVKEHLELLKEQEGDLSEVPQKQRRRAALSLTEYAQQCSNRNDAIRAAYASSGYTLKEVGDYFQLHYSRVSKIVAKRKT</sequence>
<dbReference type="EMBL" id="LAZR01016956">
    <property type="protein sequence ID" value="KKM02358.1"/>
    <property type="molecule type" value="Genomic_DNA"/>
</dbReference>
<accession>A0A0F9JTW8</accession>
<dbReference type="InterPro" id="IPR036515">
    <property type="entry name" value="Transposase_17_sf"/>
</dbReference>
<evidence type="ECO:0000259" key="1">
    <source>
        <dbReference type="SMART" id="SM01321"/>
    </source>
</evidence>
<dbReference type="SUPFAM" id="SSF143422">
    <property type="entry name" value="Transposase IS200-like"/>
    <property type="match status" value="1"/>
</dbReference>
<dbReference type="InterPro" id="IPR002686">
    <property type="entry name" value="Transposase_17"/>
</dbReference>
<dbReference type="Gene3D" id="3.30.70.1290">
    <property type="entry name" value="Transposase IS200-like"/>
    <property type="match status" value="1"/>
</dbReference>
<organism evidence="2">
    <name type="scientific">marine sediment metagenome</name>
    <dbReference type="NCBI Taxonomy" id="412755"/>
    <lineage>
        <taxon>unclassified sequences</taxon>
        <taxon>metagenomes</taxon>
        <taxon>ecological metagenomes</taxon>
    </lineage>
</organism>
<dbReference type="SMART" id="SM01321">
    <property type="entry name" value="Y1_Tnp"/>
    <property type="match status" value="1"/>
</dbReference>
<dbReference type="GO" id="GO:0006313">
    <property type="term" value="P:DNA transposition"/>
    <property type="evidence" value="ECO:0007669"/>
    <property type="project" value="InterPro"/>
</dbReference>
<name>A0A0F9JTW8_9ZZZZ</name>
<dbReference type="GO" id="GO:0003677">
    <property type="term" value="F:DNA binding"/>
    <property type="evidence" value="ECO:0007669"/>
    <property type="project" value="InterPro"/>
</dbReference>
<dbReference type="AlphaFoldDB" id="A0A0F9JTW8"/>
<dbReference type="GO" id="GO:0004803">
    <property type="term" value="F:transposase activity"/>
    <property type="evidence" value="ECO:0007669"/>
    <property type="project" value="InterPro"/>
</dbReference>
<gene>
    <name evidence="2" type="ORF">LCGC14_1785270</name>
</gene>